<evidence type="ECO:0000313" key="8">
    <source>
        <dbReference type="Proteomes" id="UP000469215"/>
    </source>
</evidence>
<evidence type="ECO:0000256" key="4">
    <source>
        <dbReference type="PROSITE-ProRule" id="PRU00335"/>
    </source>
</evidence>
<dbReference type="EMBL" id="WWEQ01000050">
    <property type="protein sequence ID" value="MYM20398.1"/>
    <property type="molecule type" value="Genomic_DNA"/>
</dbReference>
<evidence type="ECO:0000256" key="2">
    <source>
        <dbReference type="ARBA" id="ARBA00023125"/>
    </source>
</evidence>
<keyword evidence="1" id="KW-0805">Transcription regulation</keyword>
<dbReference type="GO" id="GO:0045892">
    <property type="term" value="P:negative regulation of DNA-templated transcription"/>
    <property type="evidence" value="ECO:0007669"/>
    <property type="project" value="InterPro"/>
</dbReference>
<dbReference type="Proteomes" id="UP000469215">
    <property type="component" value="Unassembled WGS sequence"/>
</dbReference>
<dbReference type="Gene3D" id="1.10.10.60">
    <property type="entry name" value="Homeodomain-like"/>
    <property type="match status" value="1"/>
</dbReference>
<feature type="domain" description="HTH tetR-type" evidence="6">
    <location>
        <begin position="24"/>
        <end position="84"/>
    </location>
</feature>
<dbReference type="PROSITE" id="PS50977">
    <property type="entry name" value="HTH_TETR_2"/>
    <property type="match status" value="1"/>
</dbReference>
<dbReference type="Gene3D" id="1.10.357.10">
    <property type="entry name" value="Tetracycline Repressor, domain 2"/>
    <property type="match status" value="1"/>
</dbReference>
<accession>A0A6N9H8P1</accession>
<dbReference type="SUPFAM" id="SSF48498">
    <property type="entry name" value="Tetracyclin repressor-like, C-terminal domain"/>
    <property type="match status" value="1"/>
</dbReference>
<comment type="caution">
    <text evidence="7">The sequence shown here is derived from an EMBL/GenBank/DDBJ whole genome shotgun (WGS) entry which is preliminary data.</text>
</comment>
<keyword evidence="3" id="KW-0804">Transcription</keyword>
<dbReference type="RefSeq" id="WP_160953815.1">
    <property type="nucleotide sequence ID" value="NZ_WWEQ01000050.1"/>
</dbReference>
<organism evidence="7 8">
    <name type="scientific">Brevibacterium rongguiense</name>
    <dbReference type="NCBI Taxonomy" id="2695267"/>
    <lineage>
        <taxon>Bacteria</taxon>
        <taxon>Bacillati</taxon>
        <taxon>Actinomycetota</taxon>
        <taxon>Actinomycetes</taxon>
        <taxon>Micrococcales</taxon>
        <taxon>Brevibacteriaceae</taxon>
        <taxon>Brevibacterium</taxon>
    </lineage>
</organism>
<dbReference type="InterPro" id="IPR009057">
    <property type="entry name" value="Homeodomain-like_sf"/>
</dbReference>
<evidence type="ECO:0000256" key="1">
    <source>
        <dbReference type="ARBA" id="ARBA00023015"/>
    </source>
</evidence>
<evidence type="ECO:0000259" key="6">
    <source>
        <dbReference type="PROSITE" id="PS50977"/>
    </source>
</evidence>
<sequence length="265" mass="29045">MAPDTSPSQPRRRGAGRQARQRASLSLEQIVATAIATLDRDGAEKLTLRSLAAELGSGVASLYWYASGKEELMGIVADELLGRALAQVDRLAADGREAPPEFAAHPAPAADRQTSAASARGLIRLRRMVLCLFVQMIEHRWLAGQLVKAGPDQENSLMFWERIGQVLQGMELTVDQQFHASIAVVNYASGMGVEISQTARDRAEMDDPAAMFTAQVEEWESLSEERFPFVRSIIGAFVQFDDASEFIAGLDLLLAGIERQTWADR</sequence>
<dbReference type="AlphaFoldDB" id="A0A6N9H8P1"/>
<feature type="DNA-binding region" description="H-T-H motif" evidence="4">
    <location>
        <begin position="47"/>
        <end position="66"/>
    </location>
</feature>
<keyword evidence="2 4" id="KW-0238">DNA-binding</keyword>
<evidence type="ECO:0000256" key="3">
    <source>
        <dbReference type="ARBA" id="ARBA00023163"/>
    </source>
</evidence>
<feature type="region of interest" description="Disordered" evidence="5">
    <location>
        <begin position="1"/>
        <end position="21"/>
    </location>
</feature>
<dbReference type="InterPro" id="IPR001647">
    <property type="entry name" value="HTH_TetR"/>
</dbReference>
<dbReference type="InterPro" id="IPR036271">
    <property type="entry name" value="Tet_transcr_reg_TetR-rel_C_sf"/>
</dbReference>
<evidence type="ECO:0000256" key="5">
    <source>
        <dbReference type="SAM" id="MobiDB-lite"/>
    </source>
</evidence>
<name>A0A6N9H8P1_9MICO</name>
<gene>
    <name evidence="7" type="ORF">GSY69_10605</name>
</gene>
<proteinExistence type="predicted"/>
<dbReference type="SUPFAM" id="SSF46689">
    <property type="entry name" value="Homeodomain-like"/>
    <property type="match status" value="1"/>
</dbReference>
<dbReference type="GO" id="GO:0003677">
    <property type="term" value="F:DNA binding"/>
    <property type="evidence" value="ECO:0007669"/>
    <property type="project" value="UniProtKB-UniRule"/>
</dbReference>
<dbReference type="Pfam" id="PF02909">
    <property type="entry name" value="TetR_C_1"/>
    <property type="match status" value="1"/>
</dbReference>
<keyword evidence="8" id="KW-1185">Reference proteome</keyword>
<evidence type="ECO:0000313" key="7">
    <source>
        <dbReference type="EMBL" id="MYM20398.1"/>
    </source>
</evidence>
<dbReference type="InterPro" id="IPR004111">
    <property type="entry name" value="Repressor_TetR_C"/>
</dbReference>
<dbReference type="Pfam" id="PF00440">
    <property type="entry name" value="TetR_N"/>
    <property type="match status" value="1"/>
</dbReference>
<protein>
    <submittedName>
        <fullName evidence="7">TetR family transcriptional regulator</fullName>
    </submittedName>
</protein>
<reference evidence="7 8" key="1">
    <citation type="submission" date="2020-01" db="EMBL/GenBank/DDBJ databases">
        <authorList>
            <person name="Deng T."/>
        </authorList>
    </citation>
    <scope>NUCLEOTIDE SEQUENCE [LARGE SCALE GENOMIC DNA]</scope>
    <source>
        <strain evidence="7 8">5221</strain>
    </source>
</reference>